<gene>
    <name evidence="2" type="ORF">MUN53_00175</name>
</gene>
<dbReference type="InterPro" id="IPR036514">
    <property type="entry name" value="SGNH_hydro_sf"/>
</dbReference>
<dbReference type="PANTHER" id="PTHR14209:SF19">
    <property type="entry name" value="ISOAMYL ACETATE-HYDROLYZING ESTERASE 1 HOMOLOG"/>
    <property type="match status" value="1"/>
</dbReference>
<dbReference type="InterPro" id="IPR045136">
    <property type="entry name" value="Iah1-like"/>
</dbReference>
<dbReference type="SUPFAM" id="SSF52266">
    <property type="entry name" value="SGNH hydrolase"/>
    <property type="match status" value="1"/>
</dbReference>
<dbReference type="Gene3D" id="3.40.50.1110">
    <property type="entry name" value="SGNH hydrolase"/>
    <property type="match status" value="1"/>
</dbReference>
<reference evidence="2 3" key="1">
    <citation type="submission" date="2022-03" db="EMBL/GenBank/DDBJ databases">
        <title>Parabacteroides sp. nov. isolated from swine feces.</title>
        <authorList>
            <person name="Bak J.E."/>
        </authorList>
    </citation>
    <scope>NUCLEOTIDE SEQUENCE [LARGE SCALE GENOMIC DNA]</scope>
    <source>
        <strain evidence="2 3">AGMB00274</strain>
    </source>
</reference>
<dbReference type="EMBL" id="JAKZMM010000001">
    <property type="protein sequence ID" value="MCJ2379049.1"/>
    <property type="molecule type" value="Genomic_DNA"/>
</dbReference>
<dbReference type="Proteomes" id="UP001165444">
    <property type="component" value="Unassembled WGS sequence"/>
</dbReference>
<sequence>MKMQNRNSRMRTIGIFIGIVLTMSVWAQSLLRSPKKVEAIHETGPTAVELPLPLPGMLVEERDTLLFPSDSVQPLERFFSMLDSLKARKDTVLTIVHLGDSHIQAGKYSGKVMRLLQDEFGNAGRGWIAPFKLSRTNEPDDYFITSSVRDWIAGRCIQRKRKTSVGMGGIGVRSMSSSINLNVRIAPNNGAGYAFNQAILYRRYNAMPMLPTDESKKIAEASLADSVVYAGVKADTFRLSRMTDTLLLHSTRRKQGTDLLLPASSFNNTYYGFSLTNGQPGILYHSIGVNGAMYVNYTDKEYLQRLSLLRPQLLIISLGTNETFGRNFSGLEFSEQVHRFLSLVKEVMPETEIILTTPPECYKRTYVKKKRIYVRNENTEKAAAALRQIAQEEGIVCWDLFTATGGKNSCRKWQTQHLLSKDRIHFTQRGYQDQGVLLYRALMNAYNAHLRQRVINQPMEDKL</sequence>
<dbReference type="InterPro" id="IPR013830">
    <property type="entry name" value="SGNH_hydro"/>
</dbReference>
<proteinExistence type="predicted"/>
<keyword evidence="3" id="KW-1185">Reference proteome</keyword>
<comment type="caution">
    <text evidence="2">The sequence shown here is derived from an EMBL/GenBank/DDBJ whole genome shotgun (WGS) entry which is preliminary data.</text>
</comment>
<accession>A0ABT0BW92</accession>
<evidence type="ECO:0000313" key="2">
    <source>
        <dbReference type="EMBL" id="MCJ2379049.1"/>
    </source>
</evidence>
<dbReference type="Gene3D" id="2.60.120.1360">
    <property type="match status" value="1"/>
</dbReference>
<organism evidence="2 3">
    <name type="scientific">Parabacteroides faecalis</name>
    <dbReference type="NCBI Taxonomy" id="2924040"/>
    <lineage>
        <taxon>Bacteria</taxon>
        <taxon>Pseudomonadati</taxon>
        <taxon>Bacteroidota</taxon>
        <taxon>Bacteroidia</taxon>
        <taxon>Bacteroidales</taxon>
        <taxon>Tannerellaceae</taxon>
        <taxon>Parabacteroides</taxon>
    </lineage>
</organism>
<dbReference type="RefSeq" id="WP_243322885.1">
    <property type="nucleotide sequence ID" value="NZ_JAKZMM010000001.1"/>
</dbReference>
<protein>
    <submittedName>
        <fullName evidence="2">GDSL-type esterase/lipase family protein</fullName>
    </submittedName>
</protein>
<dbReference type="Pfam" id="PF13472">
    <property type="entry name" value="Lipase_GDSL_2"/>
    <property type="match status" value="1"/>
</dbReference>
<name>A0ABT0BW92_9BACT</name>
<evidence type="ECO:0000313" key="3">
    <source>
        <dbReference type="Proteomes" id="UP001165444"/>
    </source>
</evidence>
<evidence type="ECO:0000259" key="1">
    <source>
        <dbReference type="Pfam" id="PF13472"/>
    </source>
</evidence>
<dbReference type="PANTHER" id="PTHR14209">
    <property type="entry name" value="ISOAMYL ACETATE-HYDROLYZING ESTERASE 1"/>
    <property type="match status" value="1"/>
</dbReference>
<feature type="domain" description="SGNH hydrolase-type esterase" evidence="1">
    <location>
        <begin position="281"/>
        <end position="432"/>
    </location>
</feature>